<dbReference type="Proteomes" id="UP000020977">
    <property type="component" value="Unassembled WGS sequence"/>
</dbReference>
<accession>A0A014L7L5</accession>
<dbReference type="EMBL" id="JFAD01000007">
    <property type="protein sequence ID" value="EXU61434.1"/>
    <property type="molecule type" value="Genomic_DNA"/>
</dbReference>
<keyword evidence="2" id="KW-0472">Membrane</keyword>
<reference evidence="3 4" key="1">
    <citation type="submission" date="2014-03" db="EMBL/GenBank/DDBJ databases">
        <title>Genome sequence of Mycoplasma ovipneumoniae strain 14811.</title>
        <authorList>
            <person name="Sirand-Pugnet P."/>
            <person name="Breton M."/>
            <person name="Dordet-Frisoni E."/>
            <person name="Baranowski E."/>
            <person name="Barre A."/>
            <person name="Couture C."/>
            <person name="Dupuy V."/>
            <person name="Gaurivaud P."/>
            <person name="Jacob D."/>
            <person name="Lemaitre C."/>
            <person name="Manso-Silvan L."/>
            <person name="Nikolski M."/>
            <person name="Nouvel L.-X."/>
            <person name="Poumarat F."/>
            <person name="Tardy F."/>
            <person name="Thebault P."/>
            <person name="Theil S."/>
            <person name="Citti C."/>
            <person name="Thiaucourt F."/>
            <person name="Blanchard A."/>
        </authorList>
    </citation>
    <scope>NUCLEOTIDE SEQUENCE [LARGE SCALE GENOMIC DNA]</scope>
    <source>
        <strain evidence="3 4">14811</strain>
    </source>
</reference>
<evidence type="ECO:0000256" key="2">
    <source>
        <dbReference type="SAM" id="Phobius"/>
    </source>
</evidence>
<feature type="compositionally biased region" description="Acidic residues" evidence="1">
    <location>
        <begin position="230"/>
        <end position="256"/>
    </location>
</feature>
<protein>
    <submittedName>
        <fullName evidence="3">Uncharacterized protein</fullName>
    </submittedName>
</protein>
<comment type="caution">
    <text evidence="3">The sequence shown here is derived from an EMBL/GenBank/DDBJ whole genome shotgun (WGS) entry which is preliminary data.</text>
</comment>
<feature type="region of interest" description="Disordered" evidence="1">
    <location>
        <begin position="214"/>
        <end position="262"/>
    </location>
</feature>
<evidence type="ECO:0000256" key="1">
    <source>
        <dbReference type="SAM" id="MobiDB-lite"/>
    </source>
</evidence>
<gene>
    <name evidence="3" type="ORF">MOVI_0540</name>
</gene>
<feature type="transmembrane region" description="Helical" evidence="2">
    <location>
        <begin position="970"/>
        <end position="993"/>
    </location>
</feature>
<evidence type="ECO:0000313" key="4">
    <source>
        <dbReference type="Proteomes" id="UP000020977"/>
    </source>
</evidence>
<dbReference type="eggNOG" id="ENOG5032FZE">
    <property type="taxonomic scope" value="Bacteria"/>
</dbReference>
<evidence type="ECO:0000313" key="3">
    <source>
        <dbReference type="EMBL" id="EXU61434.1"/>
    </source>
</evidence>
<organism evidence="3 4">
    <name type="scientific">Mesomycoplasma ovipneumoniae 14811</name>
    <dbReference type="NCBI Taxonomy" id="1188239"/>
    <lineage>
        <taxon>Bacteria</taxon>
        <taxon>Bacillati</taxon>
        <taxon>Mycoplasmatota</taxon>
        <taxon>Mycoplasmoidales</taxon>
        <taxon>Metamycoplasmataceae</taxon>
        <taxon>Mesomycoplasma</taxon>
    </lineage>
</organism>
<feature type="compositionally biased region" description="Polar residues" evidence="1">
    <location>
        <begin position="218"/>
        <end position="228"/>
    </location>
</feature>
<name>A0A014L7L5_9BACT</name>
<dbReference type="AlphaFoldDB" id="A0A014L7L5"/>
<dbReference type="RefSeq" id="WP_044283913.1">
    <property type="nucleotide sequence ID" value="NZ_JFAD01000007.1"/>
</dbReference>
<proteinExistence type="predicted"/>
<sequence length="998" mass="115132">MNKTKTLRFYLTEICDEFHNEKDCYYRLKFAKETVGLFNSLVDVFLKIESLKTPVRLWVLRNKKFGSVISFPLAINFRSLSQEKKEQFIAKILADDPNFNLNESTQPNQKTSQPKNLTLDQSEHFDLQSLKSKTNKEKPKTEILITENEKTIEEILYALKQNNTDHPIECPVCDDENHLEELNSECPCHLVELEIIESVDDLEQKDDKNSSLVHLENSEISSQKTPESNLDLEDSETLEEFDQDQEDDLNSSEENEQNLAKISPNLVFNQDISDEFDNELLEKVDSVSQALVEKVSDHEFEDELLEKDNHSDHNQSEDQIYSLKTANNFAQEENHQIHSEYCDFSPENSDSSHSCQTCGHNKSCSWCQRYRTYLIEAKNCPACLDRFKQKNFDYLGKISQLRLPAQKSLSYSKKEPKICKTCVHNALCSWCQRYRTYLNEAQNCPKCKVLFEAKNISISQKIRELSHPSYPSYLLKNPYFSKCVACNHNATCPWCQKYRTYLLEAKNCPACLDKFKKQNFDIDAKLNLLRDNSYFSHLASLKSTVNCKACNHNATCSWCQKYRTYLLEAKNCPACLAKFKEQNFDLDAKINLLRSNSYYNNLANNIKCKACFHNASCQWCQKYATYLLEAKNCPACLAKFRVQNFDLEKKLKELRTNDLQKLTSLIWQQTYNSPCPACNHNFFCPKCRKLAAYYREARKCQACQVILKNKNIDIEQKIAELSFYPYYESRALLKYNLFESDALFNQNCSSCLHVYSCRFCQKYRTFLLEAKNCPACKYLFAKKGISIDYLLKVINFWNHPDSFNHVDPLSVLKHGRPIVHEKIVEIVDIPKIEIVEIPQPQIVEPPKIVEPVLDYSWVKIHPYYPQIGTFELNKFPAIIPLFQGIVYQAFLDLNRSDHSSIVDDELFNTKRGFGGYNVQSSGGGLSVGLGDLSVDEATRVIAASTSSVDEDEEIIIVATEKSTIWGLPSYVLWFIVFALIAVILVVVIMFILYGAGII</sequence>
<keyword evidence="2" id="KW-1133">Transmembrane helix</keyword>
<dbReference type="STRING" id="1188239.MOVI_0540"/>
<keyword evidence="2" id="KW-0812">Transmembrane</keyword>